<dbReference type="InterPro" id="IPR053007">
    <property type="entry name" value="CYP450_monoxygenase_sec-met"/>
</dbReference>
<dbReference type="GO" id="GO:0005506">
    <property type="term" value="F:iron ion binding"/>
    <property type="evidence" value="ECO:0007669"/>
    <property type="project" value="InterPro"/>
</dbReference>
<dbReference type="Proteomes" id="UP000031575">
    <property type="component" value="Unassembled WGS sequence"/>
</dbReference>
<feature type="region of interest" description="Disordered" evidence="4">
    <location>
        <begin position="76"/>
        <end position="101"/>
    </location>
</feature>
<evidence type="ECO:0000256" key="5">
    <source>
        <dbReference type="SAM" id="Phobius"/>
    </source>
</evidence>
<dbReference type="GO" id="GO:0020037">
    <property type="term" value="F:heme binding"/>
    <property type="evidence" value="ECO:0007669"/>
    <property type="project" value="InterPro"/>
</dbReference>
<dbReference type="SUPFAM" id="SSF48264">
    <property type="entry name" value="Cytochrome P450"/>
    <property type="match status" value="1"/>
</dbReference>
<dbReference type="InterPro" id="IPR017972">
    <property type="entry name" value="Cyt_P450_CS"/>
</dbReference>
<dbReference type="PANTHER" id="PTHR47582:SF1">
    <property type="entry name" value="P450, PUTATIVE (EUROFUNG)-RELATED"/>
    <property type="match status" value="1"/>
</dbReference>
<dbReference type="Pfam" id="PF00067">
    <property type="entry name" value="p450"/>
    <property type="match status" value="1"/>
</dbReference>
<name>A0A0C2JBE4_9PEZI</name>
<evidence type="ECO:0000313" key="6">
    <source>
        <dbReference type="EMBL" id="KIH94182.1"/>
    </source>
</evidence>
<organism evidence="6 7">
    <name type="scientific">Sporothrix brasiliensis 5110</name>
    <dbReference type="NCBI Taxonomy" id="1398154"/>
    <lineage>
        <taxon>Eukaryota</taxon>
        <taxon>Fungi</taxon>
        <taxon>Dikarya</taxon>
        <taxon>Ascomycota</taxon>
        <taxon>Pezizomycotina</taxon>
        <taxon>Sordariomycetes</taxon>
        <taxon>Sordariomycetidae</taxon>
        <taxon>Ophiostomatales</taxon>
        <taxon>Ophiostomataceae</taxon>
        <taxon>Sporothrix</taxon>
    </lineage>
</organism>
<proteinExistence type="inferred from homology"/>
<dbReference type="GO" id="GO:0004497">
    <property type="term" value="F:monooxygenase activity"/>
    <property type="evidence" value="ECO:0007669"/>
    <property type="project" value="UniProtKB-KW"/>
</dbReference>
<protein>
    <recommendedName>
        <fullName evidence="8">Cytochrome P450</fullName>
    </recommendedName>
</protein>
<dbReference type="CDD" id="cd11040">
    <property type="entry name" value="CYP7_CYP8-like"/>
    <property type="match status" value="1"/>
</dbReference>
<dbReference type="RefSeq" id="XP_040622192.1">
    <property type="nucleotide sequence ID" value="XM_040764031.1"/>
</dbReference>
<evidence type="ECO:0000256" key="2">
    <source>
        <dbReference type="ARBA" id="ARBA00023004"/>
    </source>
</evidence>
<keyword evidence="5" id="KW-0812">Transmembrane</keyword>
<evidence type="ECO:0000256" key="3">
    <source>
        <dbReference type="RuleBase" id="RU000461"/>
    </source>
</evidence>
<comment type="similarity">
    <text evidence="3">Belongs to the cytochrome P450 family.</text>
</comment>
<feature type="compositionally biased region" description="Low complexity" evidence="4">
    <location>
        <begin position="78"/>
        <end position="101"/>
    </location>
</feature>
<keyword evidence="7" id="KW-1185">Reference proteome</keyword>
<dbReference type="PROSITE" id="PS00086">
    <property type="entry name" value="CYTOCHROME_P450"/>
    <property type="match status" value="1"/>
</dbReference>
<keyword evidence="3" id="KW-0349">Heme</keyword>
<dbReference type="GeneID" id="63678952"/>
<feature type="transmembrane region" description="Helical" evidence="5">
    <location>
        <begin position="6"/>
        <end position="23"/>
    </location>
</feature>
<feature type="transmembrane region" description="Helical" evidence="5">
    <location>
        <begin position="368"/>
        <end position="388"/>
    </location>
</feature>
<dbReference type="VEuPathDB" id="FungiDB:SPBR_05768"/>
<evidence type="ECO:0000256" key="4">
    <source>
        <dbReference type="SAM" id="MobiDB-lite"/>
    </source>
</evidence>
<keyword evidence="5" id="KW-0472">Membrane</keyword>
<keyword evidence="2 3" id="KW-0408">Iron</keyword>
<keyword evidence="1 3" id="KW-0479">Metal-binding</keyword>
<comment type="caution">
    <text evidence="6">The sequence shown here is derived from an EMBL/GenBank/DDBJ whole genome shotgun (WGS) entry which is preliminary data.</text>
</comment>
<evidence type="ECO:0000256" key="1">
    <source>
        <dbReference type="ARBA" id="ARBA00022723"/>
    </source>
</evidence>
<sequence length="609" mass="65288">MAFSDLSVIVVGLGTLYFILYRLQLRRTRPDEPPVIPAPGLPFLGHVLCMALQGGRYMQQLGLRIQHMAQGGVGTTLGGPTPSALSSPSSSSTSASQSSGPAGIVTLPVPGSCIYLVTDPSLAAAVQRASRALSFTPLVPDVTRRVLGLDKKTVGIVRGENLAVATSPRLRPAAASGTGPTMSIVDDQKYDESYGFLADMHDMVYSYLGPGDTLTSFVKDAVSELVGQVNSYASDLDAPTTSTPTTAAVVDLLAWMKHFVTLGTAQFLYGPRNPLAMEPALEPAFWEFVHGLGRLLLVGDRQPGSLMASLLGGRPFAAREQLVDGFTTYLTADEHLSSDSSEIVRRRVAIADRYGWARSSTARSELSFLFAGIINTAVTSFWVVLRLFSNLDLLQTVRGELETRSDGNSDDNYDDGDTLSIEHIRTNCPTLLAVYQECLRLGSNNMSTRLVLSDTLLADRYFLRAGSVVQIAAGVIHADPTLWGADVDTFDPARFLPKSAAKPDKSDKATPAVPKRHPAAFRAFGGGKTLCPGRHFATAEILSFAAAVVLMFDAEDAAAAAKGQHGVPPKVPPRNDRVLPIHILEPAAKDVPQVRLQLRRSGRPLRVVP</sequence>
<dbReference type="HOGENOM" id="CLU_018012_4_2_1"/>
<gene>
    <name evidence="6" type="ORF">SPBR_05768</name>
</gene>
<dbReference type="InterPro" id="IPR036396">
    <property type="entry name" value="Cyt_P450_sf"/>
</dbReference>
<accession>A0A0C2JBE4</accession>
<evidence type="ECO:0008006" key="8">
    <source>
        <dbReference type="Google" id="ProtNLM"/>
    </source>
</evidence>
<dbReference type="EMBL" id="AWTV01000004">
    <property type="protein sequence ID" value="KIH94182.1"/>
    <property type="molecule type" value="Genomic_DNA"/>
</dbReference>
<dbReference type="PANTHER" id="PTHR47582">
    <property type="entry name" value="P450, PUTATIVE (EUROFUNG)-RELATED"/>
    <property type="match status" value="1"/>
</dbReference>
<dbReference type="InterPro" id="IPR001128">
    <property type="entry name" value="Cyt_P450"/>
</dbReference>
<dbReference type="OrthoDB" id="1470350at2759"/>
<dbReference type="AlphaFoldDB" id="A0A0C2JBE4"/>
<dbReference type="GO" id="GO:0016705">
    <property type="term" value="F:oxidoreductase activity, acting on paired donors, with incorporation or reduction of molecular oxygen"/>
    <property type="evidence" value="ECO:0007669"/>
    <property type="project" value="InterPro"/>
</dbReference>
<keyword evidence="3" id="KW-0503">Monooxygenase</keyword>
<dbReference type="Gene3D" id="1.10.630.10">
    <property type="entry name" value="Cytochrome P450"/>
    <property type="match status" value="1"/>
</dbReference>
<evidence type="ECO:0000313" key="7">
    <source>
        <dbReference type="Proteomes" id="UP000031575"/>
    </source>
</evidence>
<keyword evidence="3" id="KW-0560">Oxidoreductase</keyword>
<keyword evidence="5" id="KW-1133">Transmembrane helix</keyword>
<reference evidence="6 7" key="1">
    <citation type="journal article" date="2014" name="BMC Genomics">
        <title>Comparative genomics of the major fungal agents of human and animal Sporotrichosis: Sporothrix schenckii and Sporothrix brasiliensis.</title>
        <authorList>
            <person name="Teixeira M.M."/>
            <person name="de Almeida L.G."/>
            <person name="Kubitschek-Barreira P."/>
            <person name="Alves F.L."/>
            <person name="Kioshima E.S."/>
            <person name="Abadio A.K."/>
            <person name="Fernandes L."/>
            <person name="Derengowski L.S."/>
            <person name="Ferreira K.S."/>
            <person name="Souza R.C."/>
            <person name="Ruiz J.C."/>
            <person name="de Andrade N.C."/>
            <person name="Paes H.C."/>
            <person name="Nicola A.M."/>
            <person name="Albuquerque P."/>
            <person name="Gerber A.L."/>
            <person name="Martins V.P."/>
            <person name="Peconick L.D."/>
            <person name="Neto A.V."/>
            <person name="Chaucanez C.B."/>
            <person name="Silva P.A."/>
            <person name="Cunha O.L."/>
            <person name="de Oliveira F.F."/>
            <person name="dos Santos T.C."/>
            <person name="Barros A.L."/>
            <person name="Soares M.A."/>
            <person name="de Oliveira L.M."/>
            <person name="Marini M.M."/>
            <person name="Villalobos-Duno H."/>
            <person name="Cunha M.M."/>
            <person name="de Hoog S."/>
            <person name="da Silveira J.F."/>
            <person name="Henrissat B."/>
            <person name="Nino-Vega G.A."/>
            <person name="Cisalpino P.S."/>
            <person name="Mora-Montes H.M."/>
            <person name="Almeida S.R."/>
            <person name="Stajich J.E."/>
            <person name="Lopes-Bezerra L.M."/>
            <person name="Vasconcelos A.T."/>
            <person name="Felipe M.S."/>
        </authorList>
    </citation>
    <scope>NUCLEOTIDE SEQUENCE [LARGE SCALE GENOMIC DNA]</scope>
    <source>
        <strain evidence="6 7">5110</strain>
    </source>
</reference>